<sequence>MTSLINQELFKLAKKRSTVAVILIIIGIMTIFAVVSKINPNQLSPMSLFTGTFSGLTWAVIALIAAASSTVAMEFEYGTVKELLYRKYSRGKVIVSKWIGLVLYSGFLFILVFVYSLVLKLLLFHNSFELFKKYSGDSHNLLTMTFFDYLAEFLSLWLILSLVLLIANLFKTAAAAVSIGIIGYFAVALIQSLMGLMIHHWHWLKWNPLNMMNISQQVLNPAVKNVTLLSIPELVIGNLVYIAIFLYAGYLIFKNRNV</sequence>
<dbReference type="KEGG" id="lcu:PL11_001455"/>
<protein>
    <submittedName>
        <fullName evidence="2">ABC transporter permease</fullName>
    </submittedName>
</protein>
<feature type="transmembrane region" description="Helical" evidence="1">
    <location>
        <begin position="98"/>
        <end position="118"/>
    </location>
</feature>
<feature type="transmembrane region" description="Helical" evidence="1">
    <location>
        <begin position="149"/>
        <end position="170"/>
    </location>
</feature>
<gene>
    <name evidence="2" type="ORF">PL11_001455</name>
</gene>
<name>A0A1S6QGE3_9LACO</name>
<dbReference type="EMBL" id="CP018906">
    <property type="protein sequence ID" value="AQW20672.1"/>
    <property type="molecule type" value="Genomic_DNA"/>
</dbReference>
<organism evidence="2 3">
    <name type="scientific">Lentilactobacillus curieae</name>
    <dbReference type="NCBI Taxonomy" id="1138822"/>
    <lineage>
        <taxon>Bacteria</taxon>
        <taxon>Bacillati</taxon>
        <taxon>Bacillota</taxon>
        <taxon>Bacilli</taxon>
        <taxon>Lactobacillales</taxon>
        <taxon>Lactobacillaceae</taxon>
        <taxon>Lentilactobacillus</taxon>
    </lineage>
</organism>
<dbReference type="eggNOG" id="COG1277">
    <property type="taxonomic scope" value="Bacteria"/>
</dbReference>
<feature type="transmembrane region" description="Helical" evidence="1">
    <location>
        <begin position="18"/>
        <end position="36"/>
    </location>
</feature>
<keyword evidence="1" id="KW-0472">Membrane</keyword>
<proteinExistence type="predicted"/>
<keyword evidence="3" id="KW-1185">Reference proteome</keyword>
<feature type="transmembrane region" description="Helical" evidence="1">
    <location>
        <begin position="182"/>
        <end position="203"/>
    </location>
</feature>
<dbReference type="OrthoDB" id="2295852at2"/>
<evidence type="ECO:0000256" key="1">
    <source>
        <dbReference type="SAM" id="Phobius"/>
    </source>
</evidence>
<reference evidence="2 3" key="1">
    <citation type="journal article" date="2015" name="Genome Announc.">
        <title>Genome Sequence of Lactobacillus curieae CCTCC M 2011381T, a Novel Producer of Gamma-aminobutyric Acid.</title>
        <authorList>
            <person name="Wang Y."/>
            <person name="Wang Y."/>
            <person name="Lang C."/>
            <person name="Wei D."/>
            <person name="Xu P."/>
            <person name="Xie J."/>
        </authorList>
    </citation>
    <scope>NUCLEOTIDE SEQUENCE [LARGE SCALE GENOMIC DNA]</scope>
    <source>
        <strain evidence="2 3">CCTCC M 2011381</strain>
    </source>
</reference>
<dbReference type="AlphaFoldDB" id="A0A1S6QGE3"/>
<feature type="transmembrane region" description="Helical" evidence="1">
    <location>
        <begin position="56"/>
        <end position="77"/>
    </location>
</feature>
<dbReference type="Proteomes" id="UP000030361">
    <property type="component" value="Chromosome"/>
</dbReference>
<dbReference type="PANTHER" id="PTHR37305:SF1">
    <property type="entry name" value="MEMBRANE PROTEIN"/>
    <property type="match status" value="1"/>
</dbReference>
<dbReference type="Pfam" id="PF12730">
    <property type="entry name" value="ABC2_membrane_4"/>
    <property type="match status" value="1"/>
</dbReference>
<keyword evidence="1" id="KW-1133">Transmembrane helix</keyword>
<keyword evidence="1" id="KW-0812">Transmembrane</keyword>
<evidence type="ECO:0000313" key="2">
    <source>
        <dbReference type="EMBL" id="AQW20672.1"/>
    </source>
</evidence>
<dbReference type="RefSeq" id="WP_035165824.1">
    <property type="nucleotide sequence ID" value="NZ_CP018906.1"/>
</dbReference>
<dbReference type="PANTHER" id="PTHR37305">
    <property type="entry name" value="INTEGRAL MEMBRANE PROTEIN-RELATED"/>
    <property type="match status" value="1"/>
</dbReference>
<feature type="transmembrane region" description="Helical" evidence="1">
    <location>
        <begin position="234"/>
        <end position="253"/>
    </location>
</feature>
<accession>A0A1S6QGE3</accession>
<evidence type="ECO:0000313" key="3">
    <source>
        <dbReference type="Proteomes" id="UP000030361"/>
    </source>
</evidence>